<feature type="domain" description="Rhodopsin" evidence="8">
    <location>
        <begin position="49"/>
        <end position="288"/>
    </location>
</feature>
<dbReference type="Pfam" id="PF20684">
    <property type="entry name" value="Fung_rhodopsin"/>
    <property type="match status" value="1"/>
</dbReference>
<evidence type="ECO:0000256" key="7">
    <source>
        <dbReference type="SAM" id="Phobius"/>
    </source>
</evidence>
<dbReference type="GO" id="GO:0016020">
    <property type="term" value="C:membrane"/>
    <property type="evidence" value="ECO:0007669"/>
    <property type="project" value="UniProtKB-SubCell"/>
</dbReference>
<keyword evidence="3 7" id="KW-1133">Transmembrane helix</keyword>
<protein>
    <recommendedName>
        <fullName evidence="8">Rhodopsin domain-containing protein</fullName>
    </recommendedName>
</protein>
<feature type="region of interest" description="Disordered" evidence="6">
    <location>
        <begin position="1"/>
        <end position="22"/>
    </location>
</feature>
<evidence type="ECO:0000313" key="10">
    <source>
        <dbReference type="Proteomes" id="UP001152607"/>
    </source>
</evidence>
<feature type="transmembrane region" description="Helical" evidence="7">
    <location>
        <begin position="191"/>
        <end position="213"/>
    </location>
</feature>
<dbReference type="EMBL" id="CAOQHR010000004">
    <property type="protein sequence ID" value="CAI6334213.1"/>
    <property type="molecule type" value="Genomic_DNA"/>
</dbReference>
<keyword evidence="2 7" id="KW-0812">Transmembrane</keyword>
<dbReference type="InterPro" id="IPR052337">
    <property type="entry name" value="SAT4-like"/>
</dbReference>
<feature type="transmembrane region" description="Helical" evidence="7">
    <location>
        <begin position="31"/>
        <end position="51"/>
    </location>
</feature>
<comment type="similarity">
    <text evidence="5">Belongs to the SAT4 family.</text>
</comment>
<evidence type="ECO:0000313" key="9">
    <source>
        <dbReference type="EMBL" id="CAI6334213.1"/>
    </source>
</evidence>
<evidence type="ECO:0000256" key="4">
    <source>
        <dbReference type="ARBA" id="ARBA00023136"/>
    </source>
</evidence>
<evidence type="ECO:0000259" key="8">
    <source>
        <dbReference type="Pfam" id="PF20684"/>
    </source>
</evidence>
<keyword evidence="10" id="KW-1185">Reference proteome</keyword>
<feature type="transmembrane region" description="Helical" evidence="7">
    <location>
        <begin position="63"/>
        <end position="86"/>
    </location>
</feature>
<evidence type="ECO:0000256" key="6">
    <source>
        <dbReference type="SAM" id="MobiDB-lite"/>
    </source>
</evidence>
<feature type="transmembrane region" description="Helical" evidence="7">
    <location>
        <begin position="143"/>
        <end position="165"/>
    </location>
</feature>
<evidence type="ECO:0000256" key="5">
    <source>
        <dbReference type="ARBA" id="ARBA00038359"/>
    </source>
</evidence>
<dbReference type="AlphaFoldDB" id="A0A9W4UH54"/>
<evidence type="ECO:0000256" key="3">
    <source>
        <dbReference type="ARBA" id="ARBA00022989"/>
    </source>
</evidence>
<keyword evidence="4 7" id="KW-0472">Membrane</keyword>
<accession>A0A9W4UH54</accession>
<sequence>MQRVGPPPGAPPGPPPLPPGPLPPDVSRGPAINIVGWVGASICTVFVLLRLYSRHFITRTLGWSDAIIVFAQVLNIIATALATVSVHYGTGRHAVHIPLENIEPALFYGAIVRPFSITSYILPKLSVALLIISLMGTQKTGVWFLWSVIVVLFITSILSFIMLFAQCNPPDHIWKPMEPAMCYPTIVLDSITYVAGSWSAFTDLILAVYPVWILRNLQVKKSKKISIMIIMGLGFFAMIAAIAKTTQLSANNSPDAPYELFWLFITTYVETDLVIIAACAPTLPKLFMRLMGKDTELPTGQSGYGSKKVGQGYKEFDSENSHSVPLDTIKKKVVISQNSQMV</sequence>
<organism evidence="9 10">
    <name type="scientific">Periconia digitata</name>
    <dbReference type="NCBI Taxonomy" id="1303443"/>
    <lineage>
        <taxon>Eukaryota</taxon>
        <taxon>Fungi</taxon>
        <taxon>Dikarya</taxon>
        <taxon>Ascomycota</taxon>
        <taxon>Pezizomycotina</taxon>
        <taxon>Dothideomycetes</taxon>
        <taxon>Pleosporomycetidae</taxon>
        <taxon>Pleosporales</taxon>
        <taxon>Massarineae</taxon>
        <taxon>Periconiaceae</taxon>
        <taxon>Periconia</taxon>
    </lineage>
</organism>
<feature type="transmembrane region" description="Helical" evidence="7">
    <location>
        <begin position="225"/>
        <end position="243"/>
    </location>
</feature>
<comment type="caution">
    <text evidence="9">The sequence shown here is derived from an EMBL/GenBank/DDBJ whole genome shotgun (WGS) entry which is preliminary data.</text>
</comment>
<comment type="subcellular location">
    <subcellularLocation>
        <location evidence="1">Membrane</location>
        <topology evidence="1">Multi-pass membrane protein</topology>
    </subcellularLocation>
</comment>
<evidence type="ECO:0000256" key="2">
    <source>
        <dbReference type="ARBA" id="ARBA00022692"/>
    </source>
</evidence>
<feature type="transmembrane region" description="Helical" evidence="7">
    <location>
        <begin position="106"/>
        <end position="131"/>
    </location>
</feature>
<dbReference type="InterPro" id="IPR049326">
    <property type="entry name" value="Rhodopsin_dom_fungi"/>
</dbReference>
<gene>
    <name evidence="9" type="ORF">PDIGIT_LOCUS7267</name>
</gene>
<reference evidence="9" key="1">
    <citation type="submission" date="2023-01" db="EMBL/GenBank/DDBJ databases">
        <authorList>
            <person name="Van Ghelder C."/>
            <person name="Rancurel C."/>
        </authorList>
    </citation>
    <scope>NUCLEOTIDE SEQUENCE</scope>
    <source>
        <strain evidence="9">CNCM I-4278</strain>
    </source>
</reference>
<dbReference type="PANTHER" id="PTHR33048:SF47">
    <property type="entry name" value="INTEGRAL MEMBRANE PROTEIN-RELATED"/>
    <property type="match status" value="1"/>
</dbReference>
<evidence type="ECO:0000256" key="1">
    <source>
        <dbReference type="ARBA" id="ARBA00004141"/>
    </source>
</evidence>
<proteinExistence type="inferred from homology"/>
<feature type="transmembrane region" description="Helical" evidence="7">
    <location>
        <begin position="263"/>
        <end position="283"/>
    </location>
</feature>
<dbReference type="OrthoDB" id="3934549at2759"/>
<dbReference type="PANTHER" id="PTHR33048">
    <property type="entry name" value="PTH11-LIKE INTEGRAL MEMBRANE PROTEIN (AFU_ORTHOLOGUE AFUA_5G11245)"/>
    <property type="match status" value="1"/>
</dbReference>
<name>A0A9W4UH54_9PLEO</name>
<dbReference type="Proteomes" id="UP001152607">
    <property type="component" value="Unassembled WGS sequence"/>
</dbReference>